<evidence type="ECO:0000313" key="4">
    <source>
        <dbReference type="Proteomes" id="UP000288943"/>
    </source>
</evidence>
<dbReference type="InterPro" id="IPR001387">
    <property type="entry name" value="Cro/C1-type_HTH"/>
</dbReference>
<dbReference type="SUPFAM" id="SSF47413">
    <property type="entry name" value="lambda repressor-like DNA-binding domains"/>
    <property type="match status" value="1"/>
</dbReference>
<sequence>MTTLGEVLKNLRGKESLREAGQRAGVSHSYLRYVEKGVDPRTGAALRPSPETLKRLAKAYNYPYQQLMNMAGYSGTETGETETNYLYLFDQETLERFDELSEGDKLFIVSQFESSVKYFYNNHLASKEAASGNTPVERT</sequence>
<reference evidence="2 5" key="2">
    <citation type="submission" date="2022-05" db="EMBL/GenBank/DDBJ databases">
        <title>Genome Sequencing of Bee-Associated Microbes.</title>
        <authorList>
            <person name="Dunlap C."/>
        </authorList>
    </citation>
    <scope>NUCLEOTIDE SEQUENCE [LARGE SCALE GENOMIC DNA]</scope>
    <source>
        <strain evidence="2 5">NRRL B-23120</strain>
    </source>
</reference>
<accession>A0A410X1Q6</accession>
<dbReference type="SMART" id="SM00530">
    <property type="entry name" value="HTH_XRE"/>
    <property type="match status" value="1"/>
</dbReference>
<name>A0A410X1Q6_9BACL</name>
<protein>
    <submittedName>
        <fullName evidence="2">Helix-turn-helix domain-containing protein</fullName>
    </submittedName>
    <submittedName>
        <fullName evidence="3">XRE family transcriptional regulator</fullName>
    </submittedName>
</protein>
<evidence type="ECO:0000313" key="2">
    <source>
        <dbReference type="EMBL" id="MCY9594771.1"/>
    </source>
</evidence>
<dbReference type="EMBL" id="JAMDMJ010000003">
    <property type="protein sequence ID" value="MCY9594771.1"/>
    <property type="molecule type" value="Genomic_DNA"/>
</dbReference>
<dbReference type="PROSITE" id="PS50943">
    <property type="entry name" value="HTH_CROC1"/>
    <property type="match status" value="1"/>
</dbReference>
<dbReference type="AlphaFoldDB" id="A0A410X1Q6"/>
<reference evidence="3 4" key="1">
    <citation type="submission" date="2018-01" db="EMBL/GenBank/DDBJ databases">
        <title>The whole genome sequencing and assembly of Paenibacillus chitinolyticus KCCM 41400 strain.</title>
        <authorList>
            <person name="Kim J.-Y."/>
            <person name="Park M.-K."/>
            <person name="Lee Y.-J."/>
            <person name="Yi H."/>
            <person name="Bahn Y.-S."/>
            <person name="Kim J.F."/>
            <person name="Lee D.-W."/>
        </authorList>
    </citation>
    <scope>NUCLEOTIDE SEQUENCE [LARGE SCALE GENOMIC DNA]</scope>
    <source>
        <strain evidence="3 4">KCCM 41400</strain>
    </source>
</reference>
<dbReference type="GeneID" id="95377825"/>
<dbReference type="Gene3D" id="1.10.260.40">
    <property type="entry name" value="lambda repressor-like DNA-binding domains"/>
    <property type="match status" value="1"/>
</dbReference>
<dbReference type="KEGG" id="pchi:PC41400_23820"/>
<evidence type="ECO:0000259" key="1">
    <source>
        <dbReference type="PROSITE" id="PS50943"/>
    </source>
</evidence>
<evidence type="ECO:0000313" key="5">
    <source>
        <dbReference type="Proteomes" id="UP001527202"/>
    </source>
</evidence>
<dbReference type="EMBL" id="CP026520">
    <property type="protein sequence ID" value="QAV20540.1"/>
    <property type="molecule type" value="Genomic_DNA"/>
</dbReference>
<dbReference type="Proteomes" id="UP001527202">
    <property type="component" value="Unassembled WGS sequence"/>
</dbReference>
<feature type="domain" description="HTH cro/C1-type" evidence="1">
    <location>
        <begin position="8"/>
        <end position="67"/>
    </location>
</feature>
<dbReference type="OrthoDB" id="2080915at2"/>
<dbReference type="Proteomes" id="UP000288943">
    <property type="component" value="Chromosome"/>
</dbReference>
<dbReference type="InterPro" id="IPR010982">
    <property type="entry name" value="Lambda_DNA-bd_dom_sf"/>
</dbReference>
<evidence type="ECO:0000313" key="3">
    <source>
        <dbReference type="EMBL" id="QAV20540.1"/>
    </source>
</evidence>
<dbReference type="RefSeq" id="WP_053228711.1">
    <property type="nucleotide sequence ID" value="NZ_CP026520.1"/>
</dbReference>
<keyword evidence="5" id="KW-1185">Reference proteome</keyword>
<organism evidence="3 4">
    <name type="scientific">Paenibacillus chitinolyticus</name>
    <dbReference type="NCBI Taxonomy" id="79263"/>
    <lineage>
        <taxon>Bacteria</taxon>
        <taxon>Bacillati</taxon>
        <taxon>Bacillota</taxon>
        <taxon>Bacilli</taxon>
        <taxon>Bacillales</taxon>
        <taxon>Paenibacillaceae</taxon>
        <taxon>Paenibacillus</taxon>
    </lineage>
</organism>
<proteinExistence type="predicted"/>
<gene>
    <name evidence="2" type="ORF">M5X16_03160</name>
    <name evidence="3" type="ORF">PC41400_23820</name>
</gene>
<dbReference type="GO" id="GO:0003677">
    <property type="term" value="F:DNA binding"/>
    <property type="evidence" value="ECO:0007669"/>
    <property type="project" value="InterPro"/>
</dbReference>
<dbReference type="Pfam" id="PF13560">
    <property type="entry name" value="HTH_31"/>
    <property type="match status" value="1"/>
</dbReference>
<dbReference type="CDD" id="cd00093">
    <property type="entry name" value="HTH_XRE"/>
    <property type="match status" value="1"/>
</dbReference>